<proteinExistence type="predicted"/>
<evidence type="ECO:0000313" key="2">
    <source>
        <dbReference type="Proteomes" id="UP000178710"/>
    </source>
</evidence>
<protein>
    <submittedName>
        <fullName evidence="1">Uncharacterized protein</fullName>
    </submittedName>
</protein>
<dbReference type="InterPro" id="IPR035093">
    <property type="entry name" value="RelE/ParE_toxin_dom_sf"/>
</dbReference>
<sequence length="66" mass="8253">MPKGVQKVFDKQLVHLLRDIRYPSLRAKKYDESRNLWQARVTGRYRFYFEIRNDFYILHEVRPHKE</sequence>
<dbReference type="Proteomes" id="UP000178710">
    <property type="component" value="Unassembled WGS sequence"/>
</dbReference>
<comment type="caution">
    <text evidence="1">The sequence shown here is derived from an EMBL/GenBank/DDBJ whole genome shotgun (WGS) entry which is preliminary data.</text>
</comment>
<reference evidence="1 2" key="1">
    <citation type="journal article" date="2016" name="Nat. Commun.">
        <title>Thousands of microbial genomes shed light on interconnected biogeochemical processes in an aquifer system.</title>
        <authorList>
            <person name="Anantharaman K."/>
            <person name="Brown C.T."/>
            <person name="Hug L.A."/>
            <person name="Sharon I."/>
            <person name="Castelle C.J."/>
            <person name="Probst A.J."/>
            <person name="Thomas B.C."/>
            <person name="Singh A."/>
            <person name="Wilkins M.J."/>
            <person name="Karaoz U."/>
            <person name="Brodie E.L."/>
            <person name="Williams K.H."/>
            <person name="Hubbard S.S."/>
            <person name="Banfield J.F."/>
        </authorList>
    </citation>
    <scope>NUCLEOTIDE SEQUENCE [LARGE SCALE GENOMIC DNA]</scope>
</reference>
<dbReference type="EMBL" id="MHQK01000039">
    <property type="protein sequence ID" value="OHA01047.1"/>
    <property type="molecule type" value="Genomic_DNA"/>
</dbReference>
<dbReference type="AlphaFoldDB" id="A0A1G2KNQ4"/>
<accession>A0A1G2KNQ4</accession>
<dbReference type="SUPFAM" id="SSF143011">
    <property type="entry name" value="RelE-like"/>
    <property type="match status" value="1"/>
</dbReference>
<evidence type="ECO:0000313" key="1">
    <source>
        <dbReference type="EMBL" id="OHA01047.1"/>
    </source>
</evidence>
<organism evidence="1 2">
    <name type="scientific">Candidatus Sungbacteria bacterium RIFCSPHIGHO2_02_FULL_49_20</name>
    <dbReference type="NCBI Taxonomy" id="1802272"/>
    <lineage>
        <taxon>Bacteria</taxon>
        <taxon>Candidatus Sungiibacteriota</taxon>
    </lineage>
</organism>
<gene>
    <name evidence="1" type="ORF">A3C12_00645</name>
</gene>
<name>A0A1G2KNQ4_9BACT</name>